<keyword evidence="2" id="KW-1185">Reference proteome</keyword>
<proteinExistence type="predicted"/>
<evidence type="ECO:0000313" key="2">
    <source>
        <dbReference type="Proteomes" id="UP000800235"/>
    </source>
</evidence>
<reference evidence="1" key="1">
    <citation type="journal article" date="2020" name="Stud. Mycol.">
        <title>101 Dothideomycetes genomes: a test case for predicting lifestyles and emergence of pathogens.</title>
        <authorList>
            <person name="Haridas S."/>
            <person name="Albert R."/>
            <person name="Binder M."/>
            <person name="Bloem J."/>
            <person name="Labutti K."/>
            <person name="Salamov A."/>
            <person name="Andreopoulos B."/>
            <person name="Baker S."/>
            <person name="Barry K."/>
            <person name="Bills G."/>
            <person name="Bluhm B."/>
            <person name="Cannon C."/>
            <person name="Castanera R."/>
            <person name="Culley D."/>
            <person name="Daum C."/>
            <person name="Ezra D."/>
            <person name="Gonzalez J."/>
            <person name="Henrissat B."/>
            <person name="Kuo A."/>
            <person name="Liang C."/>
            <person name="Lipzen A."/>
            <person name="Lutzoni F."/>
            <person name="Magnuson J."/>
            <person name="Mondo S."/>
            <person name="Nolan M."/>
            <person name="Ohm R."/>
            <person name="Pangilinan J."/>
            <person name="Park H.-J."/>
            <person name="Ramirez L."/>
            <person name="Alfaro M."/>
            <person name="Sun H."/>
            <person name="Tritt A."/>
            <person name="Yoshinaga Y."/>
            <person name="Zwiers L.-H."/>
            <person name="Turgeon B."/>
            <person name="Goodwin S."/>
            <person name="Spatafora J."/>
            <person name="Crous P."/>
            <person name="Grigoriev I."/>
        </authorList>
    </citation>
    <scope>NUCLEOTIDE SEQUENCE</scope>
    <source>
        <strain evidence="1">CBS 130266</strain>
    </source>
</reference>
<dbReference type="Proteomes" id="UP000800235">
    <property type="component" value="Unassembled WGS sequence"/>
</dbReference>
<sequence length="383" mass="44176">MNTTPHPTPIRPCQRWRIVSPRQRLRHEFDNRPYLQAGPEVVWTEIEHLLFMPEKSSWNAWNNLVRSSASRRRRGKSMEGRSNKRIFLPGNPSKFETLPFELLDMILSHEDLAREDLISVGVASPNLWPHVLDVVAAHCKKQSAPFAGVEIACVGSSLQDLPPSFQADGLRKRCKIQQWHAYQIPIDFDRRCAWSRHTPVRGESYSCDCKGSWYNRIGFGAYVSRHWGLFNELKEVLDEAGEYDSDSEWMLRNLTTKEYIRCEHAAPVYEERANTRGYGYVLDTVGQRIRIDDILLMRICCTRYSGGMFNSLENGVWAGHCFDIVELNADGKSGNGKKCEWRDCTAEVVKEAMALERLLDEKVEQRGNLQKWKKRPSGLSWEV</sequence>
<organism evidence="1 2">
    <name type="scientific">Tothia fuscella</name>
    <dbReference type="NCBI Taxonomy" id="1048955"/>
    <lineage>
        <taxon>Eukaryota</taxon>
        <taxon>Fungi</taxon>
        <taxon>Dikarya</taxon>
        <taxon>Ascomycota</taxon>
        <taxon>Pezizomycotina</taxon>
        <taxon>Dothideomycetes</taxon>
        <taxon>Pleosporomycetidae</taxon>
        <taxon>Venturiales</taxon>
        <taxon>Cylindrosympodiaceae</taxon>
        <taxon>Tothia</taxon>
    </lineage>
</organism>
<dbReference type="OrthoDB" id="2588098at2759"/>
<evidence type="ECO:0000313" key="1">
    <source>
        <dbReference type="EMBL" id="KAF2434466.1"/>
    </source>
</evidence>
<name>A0A9P4U2E2_9PEZI</name>
<dbReference type="AlphaFoldDB" id="A0A9P4U2E2"/>
<gene>
    <name evidence="1" type="ORF">EJ08DRAFT_725382</name>
</gene>
<accession>A0A9P4U2E2</accession>
<dbReference type="EMBL" id="MU007016">
    <property type="protein sequence ID" value="KAF2434466.1"/>
    <property type="molecule type" value="Genomic_DNA"/>
</dbReference>
<protein>
    <submittedName>
        <fullName evidence="1">Uncharacterized protein</fullName>
    </submittedName>
</protein>
<comment type="caution">
    <text evidence="1">The sequence shown here is derived from an EMBL/GenBank/DDBJ whole genome shotgun (WGS) entry which is preliminary data.</text>
</comment>